<reference evidence="1 2" key="1">
    <citation type="submission" date="2020-02" db="EMBL/GenBank/DDBJ databases">
        <authorList>
            <person name="Ferguson B K."/>
        </authorList>
    </citation>
    <scope>NUCLEOTIDE SEQUENCE [LARGE SCALE GENOMIC DNA]</scope>
</reference>
<proteinExistence type="predicted"/>
<dbReference type="AlphaFoldDB" id="A0A6H5HRA9"/>
<name>A0A6H5HRA9_9HEMI</name>
<evidence type="ECO:0000313" key="2">
    <source>
        <dbReference type="Proteomes" id="UP000479000"/>
    </source>
</evidence>
<sequence>MGADGKLFLPMGLITEGLLKKNINGRGFITVCFLRRSSEHLFSEQFSVTKSIGASDLFRRQTRLEREPNFWRYAMIKMQTFEDHVGIQLLLFFENHPADPTNN</sequence>
<accession>A0A6H5HRA9</accession>
<dbReference type="Proteomes" id="UP000479000">
    <property type="component" value="Unassembled WGS sequence"/>
</dbReference>
<gene>
    <name evidence="1" type="ORF">NTEN_LOCUS24189</name>
</gene>
<dbReference type="EMBL" id="CADCXU010035420">
    <property type="protein sequence ID" value="CAB0020617.1"/>
    <property type="molecule type" value="Genomic_DNA"/>
</dbReference>
<protein>
    <submittedName>
        <fullName evidence="1">Uncharacterized protein</fullName>
    </submittedName>
</protein>
<keyword evidence="2" id="KW-1185">Reference proteome</keyword>
<organism evidence="1 2">
    <name type="scientific">Nesidiocoris tenuis</name>
    <dbReference type="NCBI Taxonomy" id="355587"/>
    <lineage>
        <taxon>Eukaryota</taxon>
        <taxon>Metazoa</taxon>
        <taxon>Ecdysozoa</taxon>
        <taxon>Arthropoda</taxon>
        <taxon>Hexapoda</taxon>
        <taxon>Insecta</taxon>
        <taxon>Pterygota</taxon>
        <taxon>Neoptera</taxon>
        <taxon>Paraneoptera</taxon>
        <taxon>Hemiptera</taxon>
        <taxon>Heteroptera</taxon>
        <taxon>Panheteroptera</taxon>
        <taxon>Cimicomorpha</taxon>
        <taxon>Miridae</taxon>
        <taxon>Dicyphina</taxon>
        <taxon>Nesidiocoris</taxon>
    </lineage>
</organism>
<evidence type="ECO:0000313" key="1">
    <source>
        <dbReference type="EMBL" id="CAB0020617.1"/>
    </source>
</evidence>